<dbReference type="EMBL" id="BLKX01000001">
    <property type="protein sequence ID" value="GFG77827.1"/>
    <property type="molecule type" value="Genomic_DNA"/>
</dbReference>
<name>A0ABQ1C0H0_9MYCO</name>
<feature type="transmembrane region" description="Helical" evidence="2">
    <location>
        <begin position="39"/>
        <end position="57"/>
    </location>
</feature>
<feature type="transmembrane region" description="Helical" evidence="2">
    <location>
        <begin position="128"/>
        <end position="150"/>
    </location>
</feature>
<protein>
    <recommendedName>
        <fullName evidence="3">Protein-glutamine gamma-glutamyltransferase-like C-terminal domain-containing protein</fullName>
    </recommendedName>
</protein>
<evidence type="ECO:0000313" key="4">
    <source>
        <dbReference type="EMBL" id="GFG77827.1"/>
    </source>
</evidence>
<gene>
    <name evidence="4" type="ORF">MPRG_11030</name>
</gene>
<dbReference type="InterPro" id="IPR025403">
    <property type="entry name" value="TgpA-like_C"/>
</dbReference>
<dbReference type="Pfam" id="PF13559">
    <property type="entry name" value="DUF4129"/>
    <property type="match status" value="1"/>
</dbReference>
<evidence type="ECO:0000256" key="1">
    <source>
        <dbReference type="SAM" id="MobiDB-lite"/>
    </source>
</evidence>
<feature type="region of interest" description="Disordered" evidence="1">
    <location>
        <begin position="157"/>
        <end position="186"/>
    </location>
</feature>
<evidence type="ECO:0000313" key="5">
    <source>
        <dbReference type="Proteomes" id="UP000465240"/>
    </source>
</evidence>
<keyword evidence="5" id="KW-1185">Reference proteome</keyword>
<feature type="compositionally biased region" description="Low complexity" evidence="1">
    <location>
        <begin position="165"/>
        <end position="180"/>
    </location>
</feature>
<sequence length="349" mass="37441">MRQLDDKRPRLDPGSPAPLAFGYGAQATRKPPLMFDKPTTRVVALVALLMLVAAALRGYLPEHHGRRLAEEGPSKTALMFLVAAIAATLGLLAFSIIARLRDPRAVAPSAGALPDMLGGGSARPSWRVVLIALGVIVAWLLVAILISQLFTPPQISVDAPQPDSTATPPGTGGAPQPRQPARQKDSPDMLGSLLAFVPVLLMLFVGGFIVSRRRRHTATTAFKTDDLTELPPPEVAAESLVRAAEVGLAEMADLSREPREAIIACYAAMERELANVPGAVPQEFDTPTEVLARAVQQRALRAENAVQLVNLFEEARFSPHVMDEGHRETAVRVLELVLDEIAPRSGRAV</sequence>
<dbReference type="Proteomes" id="UP000465240">
    <property type="component" value="Unassembled WGS sequence"/>
</dbReference>
<accession>A0ABQ1C0H0</accession>
<evidence type="ECO:0000259" key="3">
    <source>
        <dbReference type="Pfam" id="PF13559"/>
    </source>
</evidence>
<feature type="domain" description="Protein-glutamine gamma-glutamyltransferase-like C-terminal" evidence="3">
    <location>
        <begin position="265"/>
        <end position="335"/>
    </location>
</feature>
<feature type="transmembrane region" description="Helical" evidence="2">
    <location>
        <begin position="189"/>
        <end position="210"/>
    </location>
</feature>
<feature type="transmembrane region" description="Helical" evidence="2">
    <location>
        <begin position="77"/>
        <end position="98"/>
    </location>
</feature>
<evidence type="ECO:0000256" key="2">
    <source>
        <dbReference type="SAM" id="Phobius"/>
    </source>
</evidence>
<keyword evidence="2" id="KW-1133">Transmembrane helix</keyword>
<comment type="caution">
    <text evidence="4">The sequence shown here is derived from an EMBL/GenBank/DDBJ whole genome shotgun (WGS) entry which is preliminary data.</text>
</comment>
<proteinExistence type="predicted"/>
<reference evidence="4 5" key="1">
    <citation type="journal article" date="2019" name="Emerg. Microbes Infect.">
        <title>Comprehensive subspecies identification of 175 nontuberculous mycobacteria species based on 7547 genomic profiles.</title>
        <authorList>
            <person name="Matsumoto Y."/>
            <person name="Kinjo T."/>
            <person name="Motooka D."/>
            <person name="Nabeya D."/>
            <person name="Jung N."/>
            <person name="Uechi K."/>
            <person name="Horii T."/>
            <person name="Iida T."/>
            <person name="Fujita J."/>
            <person name="Nakamura S."/>
        </authorList>
    </citation>
    <scope>NUCLEOTIDE SEQUENCE [LARGE SCALE GENOMIC DNA]</scope>
    <source>
        <strain evidence="4 5">JCM 18565</strain>
    </source>
</reference>
<feature type="compositionally biased region" description="Basic and acidic residues" evidence="1">
    <location>
        <begin position="1"/>
        <end position="11"/>
    </location>
</feature>
<feature type="region of interest" description="Disordered" evidence="1">
    <location>
        <begin position="1"/>
        <end position="23"/>
    </location>
</feature>
<organism evidence="4 5">
    <name type="scientific">Mycobacterium paragordonae</name>
    <dbReference type="NCBI Taxonomy" id="1389713"/>
    <lineage>
        <taxon>Bacteria</taxon>
        <taxon>Bacillati</taxon>
        <taxon>Actinomycetota</taxon>
        <taxon>Actinomycetes</taxon>
        <taxon>Mycobacteriales</taxon>
        <taxon>Mycobacteriaceae</taxon>
        <taxon>Mycobacterium</taxon>
    </lineage>
</organism>
<keyword evidence="2" id="KW-0812">Transmembrane</keyword>
<keyword evidence="2" id="KW-0472">Membrane</keyword>